<protein>
    <submittedName>
        <fullName evidence="1">Uncharacterized protein</fullName>
    </submittedName>
</protein>
<reference evidence="1 2" key="1">
    <citation type="journal article" date="2016" name="Nat. Commun.">
        <title>Thousands of microbial genomes shed light on interconnected biogeochemical processes in an aquifer system.</title>
        <authorList>
            <person name="Anantharaman K."/>
            <person name="Brown C.T."/>
            <person name="Hug L.A."/>
            <person name="Sharon I."/>
            <person name="Castelle C.J."/>
            <person name="Probst A.J."/>
            <person name="Thomas B.C."/>
            <person name="Singh A."/>
            <person name="Wilkins M.J."/>
            <person name="Karaoz U."/>
            <person name="Brodie E.L."/>
            <person name="Williams K.H."/>
            <person name="Hubbard S.S."/>
            <person name="Banfield J.F."/>
        </authorList>
    </citation>
    <scope>NUCLEOTIDE SEQUENCE [LARGE SCALE GENOMIC DNA]</scope>
</reference>
<evidence type="ECO:0000313" key="2">
    <source>
        <dbReference type="Proteomes" id="UP000176339"/>
    </source>
</evidence>
<accession>A0A1F5P3F0</accession>
<dbReference type="AlphaFoldDB" id="A0A1F5P3F0"/>
<comment type="caution">
    <text evidence="1">The sequence shown here is derived from an EMBL/GenBank/DDBJ whole genome shotgun (WGS) entry which is preliminary data.</text>
</comment>
<dbReference type="Proteomes" id="UP000176339">
    <property type="component" value="Unassembled WGS sequence"/>
</dbReference>
<name>A0A1F5P3F0_9BACT</name>
<proteinExistence type="predicted"/>
<dbReference type="EMBL" id="MFEN01000010">
    <property type="protein sequence ID" value="OGE84477.1"/>
    <property type="molecule type" value="Genomic_DNA"/>
</dbReference>
<evidence type="ECO:0000313" key="1">
    <source>
        <dbReference type="EMBL" id="OGE84477.1"/>
    </source>
</evidence>
<sequence>MLRGEGENFFEGDFHLPQEFLEQEAKFGDAAYHPAIFRSLRHGQADAALAYYLRSQEKNARFDIKHTLRSFLINAINFPEKPSPEHEWLLKPEGEQPFDPNAINIDVIYDFCARAGIDFQMEEEYQKLMEEALTQGGYL</sequence>
<gene>
    <name evidence="1" type="ORF">A2846_01065</name>
</gene>
<organism evidence="1 2">
    <name type="scientific">Candidatus Doudnabacteria bacterium RIFCSPHIGHO2_01_FULL_49_9</name>
    <dbReference type="NCBI Taxonomy" id="1817827"/>
    <lineage>
        <taxon>Bacteria</taxon>
        <taxon>Candidatus Doudnaibacteriota</taxon>
    </lineage>
</organism>